<evidence type="ECO:0008006" key="6">
    <source>
        <dbReference type="Google" id="ProtNLM"/>
    </source>
</evidence>
<gene>
    <name evidence="2" type="ORF">VIA_001517</name>
    <name evidence="3" type="ORF">VIOR3934_19755</name>
</gene>
<evidence type="ECO:0000313" key="3">
    <source>
        <dbReference type="EMBL" id="EGU54096.1"/>
    </source>
</evidence>
<dbReference type="OrthoDB" id="5820234at2"/>
<keyword evidence="1" id="KW-0472">Membrane</keyword>
<dbReference type="Proteomes" id="UP000002817">
    <property type="component" value="Unassembled WGS sequence"/>
</dbReference>
<protein>
    <recommendedName>
        <fullName evidence="6">Holin</fullName>
    </recommendedName>
</protein>
<evidence type="ECO:0000313" key="2">
    <source>
        <dbReference type="EMBL" id="EEX94359.1"/>
    </source>
</evidence>
<reference evidence="2 5" key="1">
    <citation type="submission" date="2009-10" db="EMBL/GenBank/DDBJ databases">
        <authorList>
            <consortium name="Los Alamos National Laboratory (LANL)"/>
            <consortium name="National Microbial Pathogen Data Resource (NMPDR)"/>
            <person name="Munk A.C."/>
            <person name="Chertkov O."/>
            <person name="Tapia R."/>
            <person name="Green L."/>
            <person name="Rogers Y."/>
            <person name="Detter J.C."/>
            <person name="Bruce D."/>
            <person name="Brettin T.S."/>
            <person name="Colwell R.R."/>
            <person name="Huq A."/>
            <person name="Grim C.J."/>
            <person name="Hasan N.A."/>
            <person name="Bartels D."/>
            <person name="Vonstein V."/>
        </authorList>
    </citation>
    <scope>NUCLEOTIDE SEQUENCE [LARGE SCALE GENOMIC DNA]</scope>
    <source>
        <strain evidence="2 5">CIP 102891</strain>
    </source>
</reference>
<keyword evidence="1" id="KW-0812">Transmembrane</keyword>
<dbReference type="PATRIC" id="fig|675816.5.peg.177"/>
<dbReference type="Proteomes" id="UP000003515">
    <property type="component" value="Unassembled WGS sequence"/>
</dbReference>
<sequence length="70" mass="8180">MLKEWFDKFTSGLVYLMSLLGMGISKMTYEHWYFTGSLVIGVLALILNYWHKREMQRIATEKGVTVSETE</sequence>
<dbReference type="EMBL" id="ACZV01000004">
    <property type="protein sequence ID" value="EEX94359.1"/>
    <property type="molecule type" value="Genomic_DNA"/>
</dbReference>
<dbReference type="STRING" id="675816.VIA_001517"/>
<dbReference type="EMBL" id="AFWH01000001">
    <property type="protein sequence ID" value="EGU54096.1"/>
    <property type="molecule type" value="Genomic_DNA"/>
</dbReference>
<reference evidence="3 4" key="3">
    <citation type="journal article" date="2012" name="Int. J. Syst. Evol. Microbiol.">
        <title>Vibrio caribbeanicus sp. nov., isolated from the marine sponge Scleritoderma cyanea.</title>
        <authorList>
            <person name="Hoffmann M."/>
            <person name="Monday S.R."/>
            <person name="Allard M.W."/>
            <person name="Strain E.A."/>
            <person name="Whittaker P."/>
            <person name="Naum M."/>
            <person name="McCarthy P.J."/>
            <person name="Lopez J.V."/>
            <person name="Fischer M."/>
            <person name="Brown E.W."/>
        </authorList>
    </citation>
    <scope>NUCLEOTIDE SEQUENCE [LARGE SCALE GENOMIC DNA]</scope>
    <source>
        <strain evidence="3">CIP 102891</strain>
        <strain evidence="4">CIP 102891 / ATCC 33934</strain>
    </source>
</reference>
<keyword evidence="1" id="KW-1133">Transmembrane helix</keyword>
<dbReference type="eggNOG" id="ENOG5031YQ5">
    <property type="taxonomic scope" value="Bacteria"/>
</dbReference>
<evidence type="ECO:0000313" key="5">
    <source>
        <dbReference type="Proteomes" id="UP000003515"/>
    </source>
</evidence>
<comment type="caution">
    <text evidence="3">The sequence shown here is derived from an EMBL/GenBank/DDBJ whole genome shotgun (WGS) entry which is preliminary data.</text>
</comment>
<reference evidence="3" key="2">
    <citation type="submission" date="2011-08" db="EMBL/GenBank/DDBJ databases">
        <authorList>
            <person name="Hoffman M."/>
            <person name="Strain E.A."/>
            <person name="Brown E."/>
            <person name="Allard M.W."/>
        </authorList>
    </citation>
    <scope>NUCLEOTIDE SEQUENCE</scope>
    <source>
        <strain evidence="3">CIP 102891</strain>
    </source>
</reference>
<feature type="transmembrane region" description="Helical" evidence="1">
    <location>
        <begin position="31"/>
        <end position="50"/>
    </location>
</feature>
<evidence type="ECO:0000313" key="4">
    <source>
        <dbReference type="Proteomes" id="UP000002817"/>
    </source>
</evidence>
<organism evidence="3 4">
    <name type="scientific">Vibrio orientalis CIP 102891 = ATCC 33934</name>
    <dbReference type="NCBI Taxonomy" id="675816"/>
    <lineage>
        <taxon>Bacteria</taxon>
        <taxon>Pseudomonadati</taxon>
        <taxon>Pseudomonadota</taxon>
        <taxon>Gammaproteobacteria</taxon>
        <taxon>Vibrionales</taxon>
        <taxon>Vibrionaceae</taxon>
        <taxon>Vibrio</taxon>
        <taxon>Vibrio oreintalis group</taxon>
    </lineage>
</organism>
<keyword evidence="5" id="KW-1185">Reference proteome</keyword>
<dbReference type="RefSeq" id="WP_004412234.1">
    <property type="nucleotide sequence ID" value="NZ_ACZV01000004.1"/>
</dbReference>
<evidence type="ECO:0000256" key="1">
    <source>
        <dbReference type="SAM" id="Phobius"/>
    </source>
</evidence>
<accession>C9QG19</accession>
<proteinExistence type="predicted"/>
<name>C9QG19_VIBOR</name>
<dbReference type="AlphaFoldDB" id="C9QG19"/>